<sequence length="128" mass="14388">MPLEFLLILVIGGISAIAVILHLTGRSHRAVLLPEDARAAWHRHFPDDMIVDVTVAHDGHAALVETEQGPGLLWSFGADTVGRHLRDFDLLDHPQGLRVLFHDFTAPQVTLHLSPDERRDWQARMTPR</sequence>
<feature type="transmembrane region" description="Helical" evidence="1">
    <location>
        <begin position="6"/>
        <end position="24"/>
    </location>
</feature>
<evidence type="ECO:0000313" key="2">
    <source>
        <dbReference type="EMBL" id="SDC67893.1"/>
    </source>
</evidence>
<dbReference type="OrthoDB" id="7859692at2"/>
<keyword evidence="1" id="KW-0812">Transmembrane</keyword>
<reference evidence="3" key="1">
    <citation type="submission" date="2016-10" db="EMBL/GenBank/DDBJ databases">
        <authorList>
            <person name="Varghese N."/>
            <person name="Submissions S."/>
        </authorList>
    </citation>
    <scope>NUCLEOTIDE SEQUENCE [LARGE SCALE GENOMIC DNA]</scope>
    <source>
        <strain evidence="3">CGMCC 1.9108</strain>
    </source>
</reference>
<keyword evidence="1" id="KW-0472">Membrane</keyword>
<dbReference type="STRING" id="639004.SAMN04488239_103141"/>
<gene>
    <name evidence="2" type="ORF">SAMN04488239_103141</name>
</gene>
<dbReference type="Proteomes" id="UP000199628">
    <property type="component" value="Unassembled WGS sequence"/>
</dbReference>
<organism evidence="2 3">
    <name type="scientific">Ruegeria marina</name>
    <dbReference type="NCBI Taxonomy" id="639004"/>
    <lineage>
        <taxon>Bacteria</taxon>
        <taxon>Pseudomonadati</taxon>
        <taxon>Pseudomonadota</taxon>
        <taxon>Alphaproteobacteria</taxon>
        <taxon>Rhodobacterales</taxon>
        <taxon>Roseobacteraceae</taxon>
        <taxon>Ruegeria</taxon>
    </lineage>
</organism>
<keyword evidence="1" id="KW-1133">Transmembrane helix</keyword>
<dbReference type="AlphaFoldDB" id="A0A1G6NJ30"/>
<dbReference type="EMBL" id="FMZV01000003">
    <property type="protein sequence ID" value="SDC67893.1"/>
    <property type="molecule type" value="Genomic_DNA"/>
</dbReference>
<proteinExistence type="predicted"/>
<keyword evidence="3" id="KW-1185">Reference proteome</keyword>
<dbReference type="RefSeq" id="WP_093028464.1">
    <property type="nucleotide sequence ID" value="NZ_FMZV01000003.1"/>
</dbReference>
<evidence type="ECO:0000313" key="3">
    <source>
        <dbReference type="Proteomes" id="UP000199628"/>
    </source>
</evidence>
<accession>A0A1G6NJ30</accession>
<protein>
    <submittedName>
        <fullName evidence="2">Uncharacterized protein</fullName>
    </submittedName>
</protein>
<name>A0A1G6NJ30_9RHOB</name>
<evidence type="ECO:0000256" key="1">
    <source>
        <dbReference type="SAM" id="Phobius"/>
    </source>
</evidence>